<dbReference type="EMBL" id="SNSC02000003">
    <property type="protein sequence ID" value="TID26061.1"/>
    <property type="molecule type" value="Genomic_DNA"/>
</dbReference>
<dbReference type="Proteomes" id="UP000298493">
    <property type="component" value="Unassembled WGS sequence"/>
</dbReference>
<comment type="caution">
    <text evidence="2">The sequence shown here is derived from an EMBL/GenBank/DDBJ whole genome shotgun (WGS) entry which is preliminary data.</text>
</comment>
<evidence type="ECO:0000256" key="1">
    <source>
        <dbReference type="SAM" id="MobiDB-lite"/>
    </source>
</evidence>
<accession>A0A4Z1PJV2</accession>
<keyword evidence="3" id="KW-1185">Reference proteome</keyword>
<feature type="compositionally biased region" description="Basic and acidic residues" evidence="1">
    <location>
        <begin position="125"/>
        <end position="137"/>
    </location>
</feature>
<protein>
    <submittedName>
        <fullName evidence="2">Uncharacterized protein</fullName>
    </submittedName>
</protein>
<gene>
    <name evidence="2" type="ORF">E6O75_ATG03924</name>
</gene>
<name>A0A4Z1PJV2_9PEZI</name>
<dbReference type="AlphaFoldDB" id="A0A4Z1PJV2"/>
<evidence type="ECO:0000313" key="3">
    <source>
        <dbReference type="Proteomes" id="UP000298493"/>
    </source>
</evidence>
<reference evidence="2 3" key="1">
    <citation type="submission" date="2019-04" db="EMBL/GenBank/DDBJ databases">
        <title>High contiguity whole genome sequence and gene annotation resource for two Venturia nashicola isolates.</title>
        <authorList>
            <person name="Prokchorchik M."/>
            <person name="Won K."/>
            <person name="Lee Y."/>
            <person name="Choi E.D."/>
            <person name="Segonzac C."/>
            <person name="Sohn K.H."/>
        </authorList>
    </citation>
    <scope>NUCLEOTIDE SEQUENCE [LARGE SCALE GENOMIC DNA]</scope>
    <source>
        <strain evidence="2 3">PRI2</strain>
    </source>
</reference>
<feature type="region of interest" description="Disordered" evidence="1">
    <location>
        <begin position="120"/>
        <end position="151"/>
    </location>
</feature>
<feature type="region of interest" description="Disordered" evidence="1">
    <location>
        <begin position="20"/>
        <end position="43"/>
    </location>
</feature>
<organism evidence="2 3">
    <name type="scientific">Venturia nashicola</name>
    <dbReference type="NCBI Taxonomy" id="86259"/>
    <lineage>
        <taxon>Eukaryota</taxon>
        <taxon>Fungi</taxon>
        <taxon>Dikarya</taxon>
        <taxon>Ascomycota</taxon>
        <taxon>Pezizomycotina</taxon>
        <taxon>Dothideomycetes</taxon>
        <taxon>Pleosporomycetidae</taxon>
        <taxon>Venturiales</taxon>
        <taxon>Venturiaceae</taxon>
        <taxon>Venturia</taxon>
    </lineage>
</organism>
<sequence length="151" mass="16753">MALVQPHALHNLTHSITSILHPPPDSIHLQTPSTSRLHPPPDSIHLQTPSTYRLHPRAPSELPYPPWPASPITAIALRRTSPDFLHAAKQSQPATVVTDILHEERTRHCFHPVATAQTCQLPDNLPRHHTPDTDDHGATSSRSPVKELLTE</sequence>
<evidence type="ECO:0000313" key="2">
    <source>
        <dbReference type="EMBL" id="TID26061.1"/>
    </source>
</evidence>
<proteinExistence type="predicted"/>